<accession>A0A9P3ZKR3</accession>
<dbReference type="GO" id="GO:0016810">
    <property type="term" value="F:hydrolase activity, acting on carbon-nitrogen (but not peptide) bonds"/>
    <property type="evidence" value="ECO:0007669"/>
    <property type="project" value="InterPro"/>
</dbReference>
<dbReference type="GeneID" id="59808253"/>
<dbReference type="InterPro" id="IPR011330">
    <property type="entry name" value="Glyco_hydro/deAcase_b/a-brl"/>
</dbReference>
<dbReference type="PANTHER" id="PTHR10587">
    <property type="entry name" value="GLYCOSYL TRANSFERASE-RELATED"/>
    <property type="match status" value="1"/>
</dbReference>
<dbReference type="AlphaFoldDB" id="A0A9P3ZKR3"/>
<dbReference type="PANTHER" id="PTHR10587:SF137">
    <property type="entry name" value="4-DEOXY-4-FORMAMIDO-L-ARABINOSE-PHOSPHOUNDECAPRENOL DEFORMYLASE ARND-RELATED"/>
    <property type="match status" value="1"/>
</dbReference>
<reference evidence="3" key="2">
    <citation type="submission" date="2022-06" db="EMBL/GenBank/DDBJ databases">
        <title>Isolation of gut microbiota from human fecal samples.</title>
        <authorList>
            <person name="Pamer E.G."/>
            <person name="Barat B."/>
            <person name="Waligurski E."/>
            <person name="Medina S."/>
            <person name="Paddock L."/>
            <person name="Mostad J."/>
        </authorList>
    </citation>
    <scope>NUCLEOTIDE SEQUENCE</scope>
    <source>
        <strain evidence="3">DFI.6.22</strain>
    </source>
</reference>
<feature type="domain" description="NodB homology" evidence="1">
    <location>
        <begin position="38"/>
        <end position="217"/>
    </location>
</feature>
<evidence type="ECO:0000259" key="1">
    <source>
        <dbReference type="PROSITE" id="PS51677"/>
    </source>
</evidence>
<proteinExistence type="predicted"/>
<dbReference type="PROSITE" id="PS51677">
    <property type="entry name" value="NODB"/>
    <property type="match status" value="1"/>
</dbReference>
<evidence type="ECO:0000313" key="2">
    <source>
        <dbReference type="EMBL" id="KAA2563706.1"/>
    </source>
</evidence>
<dbReference type="SUPFAM" id="SSF88713">
    <property type="entry name" value="Glycoside hydrolase/deacetylase"/>
    <property type="match status" value="1"/>
</dbReference>
<dbReference type="CDD" id="cd10917">
    <property type="entry name" value="CE4_NodB_like_6s_7s"/>
    <property type="match status" value="1"/>
</dbReference>
<gene>
    <name evidence="2" type="ORF">F2S36_02520</name>
    <name evidence="3" type="ORF">NE651_03835</name>
</gene>
<dbReference type="Proteomes" id="UP001205035">
    <property type="component" value="Unassembled WGS sequence"/>
</dbReference>
<dbReference type="RefSeq" id="WP_022333242.1">
    <property type="nucleotide sequence ID" value="NZ_DAWDUM010000001.1"/>
</dbReference>
<evidence type="ECO:0000313" key="4">
    <source>
        <dbReference type="Proteomes" id="UP000323119"/>
    </source>
</evidence>
<dbReference type="Proteomes" id="UP000323119">
    <property type="component" value="Unassembled WGS sequence"/>
</dbReference>
<dbReference type="InterPro" id="IPR002509">
    <property type="entry name" value="NODB_dom"/>
</dbReference>
<dbReference type="EMBL" id="JANGBQ010000004">
    <property type="protein sequence ID" value="MCQ5082018.1"/>
    <property type="molecule type" value="Genomic_DNA"/>
</dbReference>
<evidence type="ECO:0000313" key="3">
    <source>
        <dbReference type="EMBL" id="MCQ5082018.1"/>
    </source>
</evidence>
<protein>
    <submittedName>
        <fullName evidence="2">Polysaccharide deacetylase family protein</fullName>
    </submittedName>
</protein>
<dbReference type="Pfam" id="PF01522">
    <property type="entry name" value="Polysacc_deac_1"/>
    <property type="match status" value="1"/>
</dbReference>
<dbReference type="Gene3D" id="3.20.20.370">
    <property type="entry name" value="Glycoside hydrolase/deacetylase"/>
    <property type="match status" value="1"/>
</dbReference>
<dbReference type="GO" id="GO:0005975">
    <property type="term" value="P:carbohydrate metabolic process"/>
    <property type="evidence" value="ECO:0007669"/>
    <property type="project" value="InterPro"/>
</dbReference>
<dbReference type="EMBL" id="VVUY01000002">
    <property type="protein sequence ID" value="KAA2563706.1"/>
    <property type="molecule type" value="Genomic_DNA"/>
</dbReference>
<name>A0A9P3ZKR3_9BACT</name>
<dbReference type="InterPro" id="IPR050248">
    <property type="entry name" value="Polysacc_deacetylase_ArnD"/>
</dbReference>
<organism evidence="2 4">
    <name type="scientific">Alistipes onderdonkii</name>
    <dbReference type="NCBI Taxonomy" id="328813"/>
    <lineage>
        <taxon>Bacteria</taxon>
        <taxon>Pseudomonadati</taxon>
        <taxon>Bacteroidota</taxon>
        <taxon>Bacteroidia</taxon>
        <taxon>Bacteroidales</taxon>
        <taxon>Rikenellaceae</taxon>
        <taxon>Alistipes</taxon>
    </lineage>
</organism>
<reference evidence="2 4" key="1">
    <citation type="journal article" date="2019" name="Nat. Med.">
        <title>A library of human gut bacterial isolates paired with longitudinal multiomics data enables mechanistic microbiome research.</title>
        <authorList>
            <person name="Poyet M."/>
            <person name="Groussin M."/>
            <person name="Gibbons S.M."/>
            <person name="Avila-Pacheco J."/>
            <person name="Jiang X."/>
            <person name="Kearney S.M."/>
            <person name="Perrotta A.R."/>
            <person name="Berdy B."/>
            <person name="Zhao S."/>
            <person name="Lieberman T.D."/>
            <person name="Swanson P.K."/>
            <person name="Smith M."/>
            <person name="Roesemann S."/>
            <person name="Alexander J.E."/>
            <person name="Rich S.A."/>
            <person name="Livny J."/>
            <person name="Vlamakis H."/>
            <person name="Clish C."/>
            <person name="Bullock K."/>
            <person name="Deik A."/>
            <person name="Scott J."/>
            <person name="Pierce K.A."/>
            <person name="Xavier R.J."/>
            <person name="Alm E.J."/>
        </authorList>
    </citation>
    <scope>NUCLEOTIDE SEQUENCE [LARGE SCALE GENOMIC DNA]</scope>
    <source>
        <strain evidence="2 4">BIOML-A204</strain>
    </source>
</reference>
<sequence length="228" mass="25501">MYVIIAIIAAGFALFYCSYQIRLGAYVRSLCRNRAAGRVVALTFDDGPDPEQTPRVLDTLRAHGVRATFFLIGSKAELHPEIVRRMAAEGHAIGIHTWSHTPGFPMLRSGAMAADILRCRESLREITGVETDLFRPPYGVTNPMVARAVKRTGSRCVGWSIRSLDTLRQRSREAVARRIRRRLGDGKVILLHDDRPGAERLLAMVLNDLQRGGYRTATVCELFKTEKP</sequence>
<comment type="caution">
    <text evidence="2">The sequence shown here is derived from an EMBL/GenBank/DDBJ whole genome shotgun (WGS) entry which is preliminary data.</text>
</comment>